<dbReference type="Proteomes" id="UP000219494">
    <property type="component" value="Unassembled WGS sequence"/>
</dbReference>
<evidence type="ECO:0000256" key="1">
    <source>
        <dbReference type="SAM" id="MobiDB-lite"/>
    </source>
</evidence>
<gene>
    <name evidence="2" type="ORF">SAMN06297144_1593</name>
</gene>
<dbReference type="EMBL" id="OBMI01000002">
    <property type="protein sequence ID" value="SOB86488.1"/>
    <property type="molecule type" value="Genomic_DNA"/>
</dbReference>
<name>A0A285QYE0_9SPHN</name>
<accession>A0A285QYE0</accession>
<feature type="region of interest" description="Disordered" evidence="1">
    <location>
        <begin position="256"/>
        <end position="280"/>
    </location>
</feature>
<dbReference type="AlphaFoldDB" id="A0A285QYE0"/>
<organism evidence="2 3">
    <name type="scientific">Sphingomonas guangdongensis</name>
    <dbReference type="NCBI Taxonomy" id="1141890"/>
    <lineage>
        <taxon>Bacteria</taxon>
        <taxon>Pseudomonadati</taxon>
        <taxon>Pseudomonadota</taxon>
        <taxon>Alphaproteobacteria</taxon>
        <taxon>Sphingomonadales</taxon>
        <taxon>Sphingomonadaceae</taxon>
        <taxon>Sphingomonas</taxon>
    </lineage>
</organism>
<reference evidence="2 3" key="1">
    <citation type="submission" date="2017-07" db="EMBL/GenBank/DDBJ databases">
        <authorList>
            <person name="Sun Z.S."/>
            <person name="Albrecht U."/>
            <person name="Echele G."/>
            <person name="Lee C.C."/>
        </authorList>
    </citation>
    <scope>NUCLEOTIDE SEQUENCE [LARGE SCALE GENOMIC DNA]</scope>
    <source>
        <strain evidence="2 3">CGMCC 1.12672</strain>
    </source>
</reference>
<sequence>MRALLPLVVLVAPAAAQQPPQVGDRYELIRSYTTESRTGATGRSSARGSDTIEERVTAVTPEGVELVYDLPAGADAAARARTWELPARVRRGRNGTLTLMNAGELEQRLTTWLTAAKMDRSMCGKLIFTWNAFRIECDPQSVLAEIASYDPADALPIDGTDFSDPDALAPVPLVAQADGRSLVATLAPDPVKVRRARAETDMAVAEITQAPISLDAALAAHARDQVAGTITVTLQRGAGGAITRRTRVETLTITAADGTVERSSGTRTRERRPLPAEPAA</sequence>
<dbReference type="OrthoDB" id="7565484at2"/>
<evidence type="ECO:0000313" key="3">
    <source>
        <dbReference type="Proteomes" id="UP000219494"/>
    </source>
</evidence>
<proteinExistence type="predicted"/>
<evidence type="ECO:0000313" key="2">
    <source>
        <dbReference type="EMBL" id="SOB86488.1"/>
    </source>
</evidence>
<protein>
    <submittedName>
        <fullName evidence="2">Uncharacterized protein</fullName>
    </submittedName>
</protein>
<keyword evidence="3" id="KW-1185">Reference proteome</keyword>